<dbReference type="EMBL" id="RWGY01000011">
    <property type="protein sequence ID" value="TVU29964.1"/>
    <property type="molecule type" value="Genomic_DNA"/>
</dbReference>
<dbReference type="PANTHER" id="PTHR31672:SF2">
    <property type="entry name" value="F-BOX DOMAIN-CONTAINING PROTEIN"/>
    <property type="match status" value="1"/>
</dbReference>
<dbReference type="InterPro" id="IPR013187">
    <property type="entry name" value="F-box-assoc_dom_typ3"/>
</dbReference>
<name>A0A5J9V365_9POAL</name>
<comment type="caution">
    <text evidence="3">The sequence shown here is derived from an EMBL/GenBank/DDBJ whole genome shotgun (WGS) entry which is preliminary data.</text>
</comment>
<dbReference type="NCBIfam" id="TIGR01640">
    <property type="entry name" value="F_box_assoc_1"/>
    <property type="match status" value="1"/>
</dbReference>
<dbReference type="InterPro" id="IPR050796">
    <property type="entry name" value="SCF_F-box_component"/>
</dbReference>
<feature type="domain" description="F-box" evidence="2">
    <location>
        <begin position="10"/>
        <end position="50"/>
    </location>
</feature>
<protein>
    <recommendedName>
        <fullName evidence="2">F-box domain-containing protein</fullName>
    </recommendedName>
</protein>
<feature type="non-terminal residue" evidence="3">
    <location>
        <position position="1"/>
    </location>
</feature>
<organism evidence="3 4">
    <name type="scientific">Eragrostis curvula</name>
    <name type="common">weeping love grass</name>
    <dbReference type="NCBI Taxonomy" id="38414"/>
    <lineage>
        <taxon>Eukaryota</taxon>
        <taxon>Viridiplantae</taxon>
        <taxon>Streptophyta</taxon>
        <taxon>Embryophyta</taxon>
        <taxon>Tracheophyta</taxon>
        <taxon>Spermatophyta</taxon>
        <taxon>Magnoliopsida</taxon>
        <taxon>Liliopsida</taxon>
        <taxon>Poales</taxon>
        <taxon>Poaceae</taxon>
        <taxon>PACMAD clade</taxon>
        <taxon>Chloridoideae</taxon>
        <taxon>Eragrostideae</taxon>
        <taxon>Eragrostidinae</taxon>
        <taxon>Eragrostis</taxon>
    </lineage>
</organism>
<evidence type="ECO:0000313" key="3">
    <source>
        <dbReference type="EMBL" id="TVU29964.1"/>
    </source>
</evidence>
<dbReference type="InterPro" id="IPR017451">
    <property type="entry name" value="F-box-assoc_interact_dom"/>
</dbReference>
<sequence length="415" mass="46550">MPGDESSVVLCDDVLAEILVRLPAKSVIRCGRVCKRWRRVTADASFVAGHAVRRREMIVLPRSEPAAVRSMPLYTYPDDPRPEDGPRRFLCDRSERDGRTLVGWYDLLYSLDGLIVLGQLPFRYVVCDPVRRQSARLPELPPDPCFSVDPCGFYRHASSGEYRLLCHCLGKDQLDGAAGVYAIFQRERYFCVLSPSSPASRRLPARAPAPTHDPQDTTYEVPVAHRGSLHWFSEHPEAHGTGKMLAFHTLSETFRLMARPPPPERDTSSSRALFELDGKLGVVDLQSGTLSLDVWVLQDYEAERWALHHRVAQMPPPRCGNVLTVTMAVPMQGSGGVIMMGGPDCGVARLYNVKERRMHRDVFIGPESLTFLVFSESLVSHAFFQRPRCPVCTHLHKLALSLLEDTPDPEICTHL</sequence>
<dbReference type="Pfam" id="PF08268">
    <property type="entry name" value="FBA_3"/>
    <property type="match status" value="1"/>
</dbReference>
<reference evidence="3 4" key="1">
    <citation type="journal article" date="2019" name="Sci. Rep.">
        <title>A high-quality genome of Eragrostis curvula grass provides insights into Poaceae evolution and supports new strategies to enhance forage quality.</title>
        <authorList>
            <person name="Carballo J."/>
            <person name="Santos B.A.C.M."/>
            <person name="Zappacosta D."/>
            <person name="Garbus I."/>
            <person name="Selva J.P."/>
            <person name="Gallo C.A."/>
            <person name="Diaz A."/>
            <person name="Albertini E."/>
            <person name="Caccamo M."/>
            <person name="Echenique V."/>
        </authorList>
    </citation>
    <scope>NUCLEOTIDE SEQUENCE [LARGE SCALE GENOMIC DNA]</scope>
    <source>
        <strain evidence="4">cv. Victoria</strain>
        <tissue evidence="3">Leaf</tissue>
    </source>
</reference>
<keyword evidence="4" id="KW-1185">Reference proteome</keyword>
<dbReference type="SMART" id="SM00256">
    <property type="entry name" value="FBOX"/>
    <property type="match status" value="1"/>
</dbReference>
<dbReference type="Proteomes" id="UP000324897">
    <property type="component" value="Chromosome 1"/>
</dbReference>
<evidence type="ECO:0000259" key="2">
    <source>
        <dbReference type="SMART" id="SM00256"/>
    </source>
</evidence>
<dbReference type="AlphaFoldDB" id="A0A5J9V365"/>
<dbReference type="Gene3D" id="1.20.1280.50">
    <property type="match status" value="1"/>
</dbReference>
<dbReference type="Pfam" id="PF00646">
    <property type="entry name" value="F-box"/>
    <property type="match status" value="1"/>
</dbReference>
<dbReference type="InterPro" id="IPR001810">
    <property type="entry name" value="F-box_dom"/>
</dbReference>
<dbReference type="Gramene" id="TVU29964">
    <property type="protein sequence ID" value="TVU29964"/>
    <property type="gene ID" value="EJB05_21563"/>
</dbReference>
<feature type="compositionally biased region" description="Low complexity" evidence="1">
    <location>
        <begin position="198"/>
        <end position="210"/>
    </location>
</feature>
<evidence type="ECO:0000256" key="1">
    <source>
        <dbReference type="SAM" id="MobiDB-lite"/>
    </source>
</evidence>
<dbReference type="InterPro" id="IPR036047">
    <property type="entry name" value="F-box-like_dom_sf"/>
</dbReference>
<dbReference type="SUPFAM" id="SSF81383">
    <property type="entry name" value="F-box domain"/>
    <property type="match status" value="1"/>
</dbReference>
<dbReference type="OrthoDB" id="692435at2759"/>
<accession>A0A5J9V365</accession>
<proteinExistence type="predicted"/>
<dbReference type="PANTHER" id="PTHR31672">
    <property type="entry name" value="BNACNNG10540D PROTEIN"/>
    <property type="match status" value="1"/>
</dbReference>
<feature type="region of interest" description="Disordered" evidence="1">
    <location>
        <begin position="198"/>
        <end position="218"/>
    </location>
</feature>
<gene>
    <name evidence="3" type="ORF">EJB05_21563</name>
</gene>
<evidence type="ECO:0000313" key="4">
    <source>
        <dbReference type="Proteomes" id="UP000324897"/>
    </source>
</evidence>